<gene>
    <name evidence="8" type="ORF">KDU71_01395</name>
</gene>
<dbReference type="SMART" id="SM00487">
    <property type="entry name" value="DEXDc"/>
    <property type="match status" value="1"/>
</dbReference>
<dbReference type="Pfam" id="PF00270">
    <property type="entry name" value="DEAD"/>
    <property type="match status" value="1"/>
</dbReference>
<evidence type="ECO:0000259" key="7">
    <source>
        <dbReference type="PROSITE" id="PS51194"/>
    </source>
</evidence>
<dbReference type="GO" id="GO:0005829">
    <property type="term" value="C:cytosol"/>
    <property type="evidence" value="ECO:0007669"/>
    <property type="project" value="TreeGrafter"/>
</dbReference>
<comment type="caution">
    <text evidence="8">The sequence shown here is derived from an EMBL/GenBank/DDBJ whole genome shotgun (WGS) entry which is preliminary data.</text>
</comment>
<dbReference type="InterPro" id="IPR005580">
    <property type="entry name" value="DbpA/CsdA_RNA-bd_dom"/>
</dbReference>
<dbReference type="PROSITE" id="PS51194">
    <property type="entry name" value="HELICASE_CTER"/>
    <property type="match status" value="1"/>
</dbReference>
<dbReference type="Proteomes" id="UP000679220">
    <property type="component" value="Unassembled WGS sequence"/>
</dbReference>
<dbReference type="InterPro" id="IPR012677">
    <property type="entry name" value="Nucleotide-bd_a/b_plait_sf"/>
</dbReference>
<dbReference type="PROSITE" id="PS51192">
    <property type="entry name" value="HELICASE_ATP_BIND_1"/>
    <property type="match status" value="1"/>
</dbReference>
<accession>A0A941F2K4</accession>
<dbReference type="GO" id="GO:0005524">
    <property type="term" value="F:ATP binding"/>
    <property type="evidence" value="ECO:0007669"/>
    <property type="project" value="UniProtKB-KW"/>
</dbReference>
<reference evidence="8" key="1">
    <citation type="journal article" date="2018" name="Int. J. Syst. Evol. Microbiol.">
        <title>Carboxylicivirga sediminis sp. nov., isolated from coastal sediment.</title>
        <authorList>
            <person name="Wang F.Q."/>
            <person name="Ren L.H."/>
            <person name="Zou R.J."/>
            <person name="Sun Y.Z."/>
            <person name="Liu X.J."/>
            <person name="Jiang F."/>
            <person name="Liu L.J."/>
        </authorList>
    </citation>
    <scope>NUCLEOTIDE SEQUENCE</scope>
    <source>
        <strain evidence="8">JR1</strain>
    </source>
</reference>
<dbReference type="InterPro" id="IPR050079">
    <property type="entry name" value="DEAD_box_RNA_helicase"/>
</dbReference>
<name>A0A941F2K4_9BACT</name>
<comment type="similarity">
    <text evidence="5">Belongs to the DEAD box helicase family.</text>
</comment>
<evidence type="ECO:0000256" key="3">
    <source>
        <dbReference type="ARBA" id="ARBA00022806"/>
    </source>
</evidence>
<dbReference type="InterPro" id="IPR011545">
    <property type="entry name" value="DEAD/DEAH_box_helicase_dom"/>
</dbReference>
<dbReference type="SUPFAM" id="SSF52540">
    <property type="entry name" value="P-loop containing nucleoside triphosphate hydrolases"/>
    <property type="match status" value="1"/>
</dbReference>
<dbReference type="CDD" id="cd00268">
    <property type="entry name" value="DEADc"/>
    <property type="match status" value="1"/>
</dbReference>
<proteinExistence type="inferred from homology"/>
<dbReference type="RefSeq" id="WP_212188101.1">
    <property type="nucleotide sequence ID" value="NZ_JAGTAR010000001.1"/>
</dbReference>
<dbReference type="PANTHER" id="PTHR47959">
    <property type="entry name" value="ATP-DEPENDENT RNA HELICASE RHLE-RELATED"/>
    <property type="match status" value="1"/>
</dbReference>
<dbReference type="GO" id="GO:0003724">
    <property type="term" value="F:RNA helicase activity"/>
    <property type="evidence" value="ECO:0007669"/>
    <property type="project" value="TreeGrafter"/>
</dbReference>
<dbReference type="AlphaFoldDB" id="A0A941F2K4"/>
<dbReference type="InterPro" id="IPR014001">
    <property type="entry name" value="Helicase_ATP-bd"/>
</dbReference>
<dbReference type="Pfam" id="PF03880">
    <property type="entry name" value="DbpA"/>
    <property type="match status" value="1"/>
</dbReference>
<keyword evidence="3 8" id="KW-0347">Helicase</keyword>
<sequence>MQHLSKASKAALHRLNIQALNPMQEAAMEAIGQRQDTILLSPTGSGKTLAFLLPMLEQLDRNIKNVQVLILTPARELALQIESVFKQMQTGFKVNCCYGGHAIRTEINNLKHPPAVLIGTPGRIADHLRRGSFKPSDIRFLVLDEFDKALELGFQKEMKEIAAQLRVVKQRVLTSATSMEEIPPFTQLREPVELNYIDEQKQPDGLQLKAARATEKDKLALFVRLIGQLGNAPMLAFVNHRDAADRISNHLNDQGVAHDVFHGGMKQEDRERALIKFRNGSHHLLITTDLASRGLDIPEIEYVIHYHLPSKEDAFIHRNGRTARMHADGTAYVLLSEGEELPSFIPDTILFEEVMAEAILPEPPEWQTIYIGSGKKDKINKVDIVGLFLKKGKLQKDELGLIDVLDHSAFVAIRRNKVKKVLQLLKHEKIKGKKLKMAVSK</sequence>
<protein>
    <submittedName>
        <fullName evidence="8">DEAD/DEAH box helicase</fullName>
    </submittedName>
</protein>
<evidence type="ECO:0000256" key="2">
    <source>
        <dbReference type="ARBA" id="ARBA00022801"/>
    </source>
</evidence>
<evidence type="ECO:0000313" key="8">
    <source>
        <dbReference type="EMBL" id="MBR8534200.1"/>
    </source>
</evidence>
<dbReference type="SMART" id="SM00490">
    <property type="entry name" value="HELICc"/>
    <property type="match status" value="1"/>
</dbReference>
<dbReference type="PANTHER" id="PTHR47959:SF1">
    <property type="entry name" value="ATP-DEPENDENT RNA HELICASE DBPA"/>
    <property type="match status" value="1"/>
</dbReference>
<dbReference type="Gene3D" id="3.40.50.300">
    <property type="entry name" value="P-loop containing nucleotide triphosphate hydrolases"/>
    <property type="match status" value="2"/>
</dbReference>
<evidence type="ECO:0000313" key="9">
    <source>
        <dbReference type="Proteomes" id="UP000679220"/>
    </source>
</evidence>
<feature type="domain" description="Helicase ATP-binding" evidence="6">
    <location>
        <begin position="28"/>
        <end position="196"/>
    </location>
</feature>
<evidence type="ECO:0000256" key="1">
    <source>
        <dbReference type="ARBA" id="ARBA00022741"/>
    </source>
</evidence>
<dbReference type="InterPro" id="IPR001650">
    <property type="entry name" value="Helicase_C-like"/>
</dbReference>
<organism evidence="8 9">
    <name type="scientific">Carboxylicivirga sediminis</name>
    <dbReference type="NCBI Taxonomy" id="2006564"/>
    <lineage>
        <taxon>Bacteria</taxon>
        <taxon>Pseudomonadati</taxon>
        <taxon>Bacteroidota</taxon>
        <taxon>Bacteroidia</taxon>
        <taxon>Marinilabiliales</taxon>
        <taxon>Marinilabiliaceae</taxon>
        <taxon>Carboxylicivirga</taxon>
    </lineage>
</organism>
<dbReference type="Pfam" id="PF00271">
    <property type="entry name" value="Helicase_C"/>
    <property type="match status" value="1"/>
</dbReference>
<dbReference type="Gene3D" id="3.30.70.330">
    <property type="match status" value="1"/>
</dbReference>
<evidence type="ECO:0000259" key="6">
    <source>
        <dbReference type="PROSITE" id="PS51192"/>
    </source>
</evidence>
<evidence type="ECO:0000256" key="5">
    <source>
        <dbReference type="ARBA" id="ARBA00038437"/>
    </source>
</evidence>
<feature type="domain" description="Helicase C-terminal" evidence="7">
    <location>
        <begin position="221"/>
        <end position="371"/>
    </location>
</feature>
<dbReference type="CDD" id="cd18787">
    <property type="entry name" value="SF2_C_DEAD"/>
    <property type="match status" value="1"/>
</dbReference>
<keyword evidence="9" id="KW-1185">Reference proteome</keyword>
<dbReference type="EMBL" id="JAGTAR010000001">
    <property type="protein sequence ID" value="MBR8534200.1"/>
    <property type="molecule type" value="Genomic_DNA"/>
</dbReference>
<keyword evidence="2" id="KW-0378">Hydrolase</keyword>
<dbReference type="GO" id="GO:0016787">
    <property type="term" value="F:hydrolase activity"/>
    <property type="evidence" value="ECO:0007669"/>
    <property type="project" value="UniProtKB-KW"/>
</dbReference>
<evidence type="ECO:0000256" key="4">
    <source>
        <dbReference type="ARBA" id="ARBA00022840"/>
    </source>
</evidence>
<keyword evidence="4" id="KW-0067">ATP-binding</keyword>
<reference evidence="8" key="2">
    <citation type="submission" date="2021-04" db="EMBL/GenBank/DDBJ databases">
        <authorList>
            <person name="Zhang T."/>
            <person name="Zhang Y."/>
            <person name="Lu D."/>
            <person name="Zuo D."/>
            <person name="Du Z."/>
        </authorList>
    </citation>
    <scope>NUCLEOTIDE SEQUENCE</scope>
    <source>
        <strain evidence="8">JR1</strain>
    </source>
</reference>
<dbReference type="GO" id="GO:0003676">
    <property type="term" value="F:nucleic acid binding"/>
    <property type="evidence" value="ECO:0007669"/>
    <property type="project" value="InterPro"/>
</dbReference>
<dbReference type="InterPro" id="IPR044742">
    <property type="entry name" value="DEAD/DEAH_RhlB"/>
</dbReference>
<keyword evidence="1" id="KW-0547">Nucleotide-binding</keyword>
<dbReference type="InterPro" id="IPR027417">
    <property type="entry name" value="P-loop_NTPase"/>
</dbReference>